<organism evidence="4 5">
    <name type="scientific">Natronobacterium lacisalsi AJ5</name>
    <dbReference type="NCBI Taxonomy" id="358396"/>
    <lineage>
        <taxon>Archaea</taxon>
        <taxon>Methanobacteriati</taxon>
        <taxon>Methanobacteriota</taxon>
        <taxon>Stenosarchaea group</taxon>
        <taxon>Halobacteria</taxon>
        <taxon>Halobacteriales</taxon>
        <taxon>Natrialbaceae</taxon>
        <taxon>Natronobacterium</taxon>
    </lineage>
</organism>
<keyword evidence="5" id="KW-1185">Reference proteome</keyword>
<sequence length="101" mass="10613">MSHENDTNADSGYDASPTADASGDDALPRGSGRASPPDTSSAGTERDAALEAGFELDHVTVENDNAPDECAVFPRAASEEELMTNWIAAHEGAFVDLESMR</sequence>
<protein>
    <recommendedName>
        <fullName evidence="2">DUF7511 domain-containing protein</fullName>
    </recommendedName>
</protein>
<dbReference type="EMBL" id="AOLZ01000043">
    <property type="protein sequence ID" value="EMA31818.1"/>
    <property type="molecule type" value="Genomic_DNA"/>
</dbReference>
<evidence type="ECO:0000313" key="4">
    <source>
        <dbReference type="EMBL" id="EMA31818.1"/>
    </source>
</evidence>
<reference evidence="4 5" key="2">
    <citation type="journal article" date="2014" name="PLoS Genet.">
        <title>Phylogenetically driven sequencing of extremely halophilic archaea reveals strategies for static and dynamic osmo-response.</title>
        <authorList>
            <person name="Becker E.A."/>
            <person name="Seitzer P.M."/>
            <person name="Tritt A."/>
            <person name="Larsen D."/>
            <person name="Krusor M."/>
            <person name="Yao A.I."/>
            <person name="Wu D."/>
            <person name="Madern D."/>
            <person name="Eisen J.A."/>
            <person name="Darling A.E."/>
            <person name="Facciotti M.T."/>
        </authorList>
    </citation>
    <scope>NUCLEOTIDE SEQUENCE [LARGE SCALE GENOMIC DNA]</scope>
    <source>
        <strain evidence="4 5">AJ5</strain>
    </source>
</reference>
<dbReference type="Pfam" id="PF24351">
    <property type="entry name" value="DUF7511"/>
    <property type="match status" value="1"/>
</dbReference>
<evidence type="ECO:0000313" key="6">
    <source>
        <dbReference type="Proteomes" id="UP000186547"/>
    </source>
</evidence>
<dbReference type="eggNOG" id="arCOG06278">
    <property type="taxonomic scope" value="Archaea"/>
</dbReference>
<dbReference type="STRING" id="358396.CHINAEXTREME_00930"/>
<evidence type="ECO:0000313" key="3">
    <source>
        <dbReference type="EMBL" id="APW96411.1"/>
    </source>
</evidence>
<dbReference type="InterPro" id="IPR055933">
    <property type="entry name" value="DUF7511"/>
</dbReference>
<dbReference type="Proteomes" id="UP000186547">
    <property type="component" value="Chromosome"/>
</dbReference>
<dbReference type="Proteomes" id="UP000011555">
    <property type="component" value="Unassembled WGS sequence"/>
</dbReference>
<evidence type="ECO:0000259" key="2">
    <source>
        <dbReference type="Pfam" id="PF24351"/>
    </source>
</evidence>
<reference evidence="3" key="3">
    <citation type="submission" date="2017-01" db="EMBL/GenBank/DDBJ databases">
        <authorList>
            <person name="Mah S.A."/>
            <person name="Swanson W.J."/>
            <person name="Moy G.W."/>
            <person name="Vacquier V.D."/>
        </authorList>
    </citation>
    <scope>NUCLEOTIDE SEQUENCE</scope>
    <source>
        <strain evidence="3">AJ5</strain>
    </source>
</reference>
<name>M0LFE2_NATLA</name>
<feature type="region of interest" description="Disordered" evidence="1">
    <location>
        <begin position="1"/>
        <end position="49"/>
    </location>
</feature>
<dbReference type="AlphaFoldDB" id="M0LFE2"/>
<evidence type="ECO:0000256" key="1">
    <source>
        <dbReference type="SAM" id="MobiDB-lite"/>
    </source>
</evidence>
<dbReference type="GeneID" id="30919644"/>
<evidence type="ECO:0000313" key="5">
    <source>
        <dbReference type="Proteomes" id="UP000011555"/>
    </source>
</evidence>
<accession>M0LFE2</accession>
<reference evidence="3 6" key="1">
    <citation type="journal article" date="2011" name="J. Bacteriol.">
        <title>Genome sequence of Halobiforma lacisalsi AJ5, an extremely halophilic archaeon which harbors a bop gene.</title>
        <authorList>
            <person name="Jiang X."/>
            <person name="Wang S."/>
            <person name="Cheng H."/>
            <person name="Huo Y."/>
            <person name="Zhang X."/>
            <person name="Zhu X."/>
            <person name="Han X."/>
            <person name="Ni P."/>
            <person name="Wu M."/>
        </authorList>
    </citation>
    <scope>NUCLEOTIDE SEQUENCE [LARGE SCALE GENOMIC DNA]</scope>
    <source>
        <strain evidence="3 6">AJ5</strain>
    </source>
</reference>
<feature type="domain" description="DUF7511" evidence="2">
    <location>
        <begin position="55"/>
        <end position="101"/>
    </location>
</feature>
<proteinExistence type="predicted"/>
<dbReference type="KEGG" id="hlc:CHINAEXTREME00930"/>
<gene>
    <name evidence="4" type="ORF">C445_13425</name>
    <name evidence="3" type="ORF">CHINAEXTREME_00930</name>
</gene>
<dbReference type="RefSeq" id="WP_007142395.1">
    <property type="nucleotide sequence ID" value="NZ_AOLZ01000043.1"/>
</dbReference>
<dbReference type="EMBL" id="CP019285">
    <property type="protein sequence ID" value="APW96411.1"/>
    <property type="molecule type" value="Genomic_DNA"/>
</dbReference>